<dbReference type="AlphaFoldDB" id="A0AAV8RPV1"/>
<accession>A0AAV8RPV1</accession>
<dbReference type="InterPro" id="IPR044953">
    <property type="entry name" value="At1g04390-like"/>
</dbReference>
<evidence type="ECO:0000313" key="1">
    <source>
        <dbReference type="EMBL" id="KAJ8503983.1"/>
    </source>
</evidence>
<gene>
    <name evidence="1" type="ORF">OPV22_004869</name>
</gene>
<keyword evidence="2" id="KW-1185">Reference proteome</keyword>
<dbReference type="Proteomes" id="UP001222027">
    <property type="component" value="Unassembled WGS sequence"/>
</dbReference>
<name>A0AAV8RPV1_ENSVE</name>
<dbReference type="EMBL" id="JAQQAF010000002">
    <property type="protein sequence ID" value="KAJ8503983.1"/>
    <property type="molecule type" value="Genomic_DNA"/>
</dbReference>
<comment type="caution">
    <text evidence="1">The sequence shown here is derived from an EMBL/GenBank/DDBJ whole genome shotgun (WGS) entry which is preliminary data.</text>
</comment>
<sequence length="94" mass="10610">MGGKGKKPEISDHVVTVRRRLHQALSFGMKVSNSKVKRWQSTDADTQSHALKSMNAFLSCISFTLLQHPLVQVLCDEGTKRQILKIWVLSYVSI</sequence>
<organism evidence="1 2">
    <name type="scientific">Ensete ventricosum</name>
    <name type="common">Abyssinian banana</name>
    <name type="synonym">Musa ensete</name>
    <dbReference type="NCBI Taxonomy" id="4639"/>
    <lineage>
        <taxon>Eukaryota</taxon>
        <taxon>Viridiplantae</taxon>
        <taxon>Streptophyta</taxon>
        <taxon>Embryophyta</taxon>
        <taxon>Tracheophyta</taxon>
        <taxon>Spermatophyta</taxon>
        <taxon>Magnoliopsida</taxon>
        <taxon>Liliopsida</taxon>
        <taxon>Zingiberales</taxon>
        <taxon>Musaceae</taxon>
        <taxon>Ensete</taxon>
    </lineage>
</organism>
<proteinExistence type="predicted"/>
<protein>
    <submittedName>
        <fullName evidence="1">Uncharacterized protein</fullName>
    </submittedName>
</protein>
<dbReference type="PANTHER" id="PTHR35918:SF1">
    <property type="entry name" value="BTB DOMAIN-CONTAINING PROTEIN"/>
    <property type="match status" value="1"/>
</dbReference>
<evidence type="ECO:0000313" key="2">
    <source>
        <dbReference type="Proteomes" id="UP001222027"/>
    </source>
</evidence>
<dbReference type="PANTHER" id="PTHR35918">
    <property type="entry name" value="OS06G0674800 PROTEIN"/>
    <property type="match status" value="1"/>
</dbReference>
<reference evidence="1 2" key="1">
    <citation type="submission" date="2022-12" db="EMBL/GenBank/DDBJ databases">
        <title>Chromosome-scale assembly of the Ensete ventricosum genome.</title>
        <authorList>
            <person name="Dussert Y."/>
            <person name="Stocks J."/>
            <person name="Wendawek A."/>
            <person name="Woldeyes F."/>
            <person name="Nichols R.A."/>
            <person name="Borrell J.S."/>
        </authorList>
    </citation>
    <scope>NUCLEOTIDE SEQUENCE [LARGE SCALE GENOMIC DNA]</scope>
    <source>
        <strain evidence="2">cv. Maze</strain>
        <tissue evidence="1">Seeds</tissue>
    </source>
</reference>